<feature type="non-terminal residue" evidence="1">
    <location>
        <position position="378"/>
    </location>
</feature>
<feature type="non-terminal residue" evidence="1">
    <location>
        <position position="1"/>
    </location>
</feature>
<dbReference type="InterPro" id="IPR053139">
    <property type="entry name" value="Surface_bspA-like"/>
</dbReference>
<dbReference type="Pfam" id="PF13306">
    <property type="entry name" value="LRR_5"/>
    <property type="match status" value="2"/>
</dbReference>
<dbReference type="Gene3D" id="3.80.10.10">
    <property type="entry name" value="Ribonuclease Inhibitor"/>
    <property type="match status" value="1"/>
</dbReference>
<dbReference type="PANTHER" id="PTHR45661">
    <property type="entry name" value="SURFACE ANTIGEN"/>
    <property type="match status" value="1"/>
</dbReference>
<protein>
    <submittedName>
        <fullName evidence="1">Leucine rich repeats-containing protein</fullName>
    </submittedName>
</protein>
<sequence length="378" mass="42447">RKQSLLIQNTLYWIHKSIDVQKLQKFDSAKILNIVAPFVEIVMEGSLQQLTKLQYAYFPQLKEIKNSAFSGCSQLYRIDGGNISEISFGAFSQCHALSQIDLCKVGMIFGHVFSNCSSLQLVKVKSGYCYIDPSAFKSAPNIYYFNVTKAPEKYEIGKNVRFLCINKDTRLENVPNDVIISAESSKALKGSFPKNKVTREFPDIGDLRIAGPTNLQIKQSSVPNFSHLDAQTQVLTAYLPQNIHQKLRGLVISQLFVMQPNQFSGFSLLVFAHFGLLQTVSQEGFSNCCALRSFSAKKCVLVKENAFQGCKSLKGVLLGEKCEVAQNAFAESAFKTKDKLQEVLQFEFEERERFAQKARKNNKLCQLIGLMAGKLKEL</sequence>
<gene>
    <name evidence="1" type="ORF">TPC1_16038</name>
</gene>
<dbReference type="InterPro" id="IPR026906">
    <property type="entry name" value="LRR_5"/>
</dbReference>
<dbReference type="AlphaFoldDB" id="A0A146K9D6"/>
<organism evidence="1">
    <name type="scientific">Trepomonas sp. PC1</name>
    <dbReference type="NCBI Taxonomy" id="1076344"/>
    <lineage>
        <taxon>Eukaryota</taxon>
        <taxon>Metamonada</taxon>
        <taxon>Diplomonadida</taxon>
        <taxon>Hexamitidae</taxon>
        <taxon>Hexamitinae</taxon>
        <taxon>Trepomonas</taxon>
    </lineage>
</organism>
<evidence type="ECO:0000313" key="1">
    <source>
        <dbReference type="EMBL" id="JAP92121.1"/>
    </source>
</evidence>
<accession>A0A146K9D6</accession>
<dbReference type="PANTHER" id="PTHR45661:SF3">
    <property type="entry name" value="IG-LIKE DOMAIN-CONTAINING PROTEIN"/>
    <property type="match status" value="1"/>
</dbReference>
<name>A0A146K9D6_9EUKA</name>
<dbReference type="EMBL" id="GDID01004485">
    <property type="protein sequence ID" value="JAP92121.1"/>
    <property type="molecule type" value="Transcribed_RNA"/>
</dbReference>
<reference evidence="1" key="1">
    <citation type="submission" date="2015-07" db="EMBL/GenBank/DDBJ databases">
        <title>Adaptation to a free-living lifestyle via gene acquisitions in the diplomonad Trepomonas sp. PC1.</title>
        <authorList>
            <person name="Xu F."/>
            <person name="Jerlstrom-Hultqvist J."/>
            <person name="Kolisko M."/>
            <person name="Simpson A.G.B."/>
            <person name="Roger A.J."/>
            <person name="Svard S.G."/>
            <person name="Andersson J.O."/>
        </authorList>
    </citation>
    <scope>NUCLEOTIDE SEQUENCE</scope>
    <source>
        <strain evidence="1">PC1</strain>
    </source>
</reference>
<dbReference type="InterPro" id="IPR032675">
    <property type="entry name" value="LRR_dom_sf"/>
</dbReference>
<proteinExistence type="predicted"/>
<dbReference type="SUPFAM" id="SSF52058">
    <property type="entry name" value="L domain-like"/>
    <property type="match status" value="1"/>
</dbReference>